<dbReference type="SUPFAM" id="SSF52172">
    <property type="entry name" value="CheY-like"/>
    <property type="match status" value="1"/>
</dbReference>
<dbReference type="InterPro" id="IPR051677">
    <property type="entry name" value="AfsR-DnrI-RedD_regulator"/>
</dbReference>
<dbReference type="Gene3D" id="3.40.50.2300">
    <property type="match status" value="1"/>
</dbReference>
<keyword evidence="8" id="KW-1185">Reference proteome</keyword>
<keyword evidence="4" id="KW-0804">Transcription</keyword>
<dbReference type="PROSITE" id="PS50110">
    <property type="entry name" value="RESPONSE_REGULATORY"/>
    <property type="match status" value="1"/>
</dbReference>
<reference evidence="7 8" key="1">
    <citation type="submission" date="2024-09" db="EMBL/GenBank/DDBJ databases">
        <title>Paenibacillus zeirhizospherea sp. nov., isolated from surface of the maize (Zea mays) roots in a horticulture field, Hungary.</title>
        <authorList>
            <person name="Marton D."/>
            <person name="Farkas M."/>
            <person name="Bedics A."/>
            <person name="Toth E."/>
            <person name="Tancsics A."/>
            <person name="Boka K."/>
            <person name="Maroti G."/>
            <person name="Kriszt B."/>
            <person name="Cserhati M."/>
        </authorList>
    </citation>
    <scope>NUCLEOTIDE SEQUENCE [LARGE SCALE GENOMIC DNA]</scope>
    <source>
        <strain evidence="7 8">KCTC 33519</strain>
    </source>
</reference>
<evidence type="ECO:0000313" key="8">
    <source>
        <dbReference type="Proteomes" id="UP001580346"/>
    </source>
</evidence>
<dbReference type="InterPro" id="IPR016032">
    <property type="entry name" value="Sig_transdc_resp-reg_C-effctor"/>
</dbReference>
<name>A0ABV5AZ56_9BACL</name>
<proteinExistence type="predicted"/>
<dbReference type="Gene3D" id="1.10.10.10">
    <property type="entry name" value="Winged helix-like DNA-binding domain superfamily/Winged helix DNA-binding domain"/>
    <property type="match status" value="1"/>
</dbReference>
<keyword evidence="3" id="KW-0238">DNA-binding</keyword>
<dbReference type="InterPro" id="IPR036388">
    <property type="entry name" value="WH-like_DNA-bd_sf"/>
</dbReference>
<evidence type="ECO:0000256" key="4">
    <source>
        <dbReference type="ARBA" id="ARBA00023163"/>
    </source>
</evidence>
<dbReference type="SMART" id="SM00448">
    <property type="entry name" value="REC"/>
    <property type="match status" value="1"/>
</dbReference>
<evidence type="ECO:0000259" key="6">
    <source>
        <dbReference type="PROSITE" id="PS50110"/>
    </source>
</evidence>
<comment type="caution">
    <text evidence="7">The sequence shown here is derived from an EMBL/GenBank/DDBJ whole genome shotgun (WGS) entry which is preliminary data.</text>
</comment>
<sequence length="386" mass="44406">MIRVMLIDDEEDALDLLEILLGQIGNVQVVGRHINPAQAIEALGQSPVDAVFLDHQMPGMNGMDAARAIRRMIPQMPIIFTTAYAEYAVEAFEIQSIDYLLKPFTMDRLQNAVARITQSISHAVFQASRNESPFPAIQCLGGFQIQLPGNGNRVLPWKTKKEKELCAYLIHYAGKSSSTASILEAIWPGYDLNKAKTYLYTCLSYLRRSLAENHVPIRIHKADQGFVAEWDGMSSDVHEFEERIGTWLGSMWSKEEMDVRQYDHMNLMYKGEYMEACDFRWAEARQMEITTGYIRALRKWHMYFRRQDQAALAVDSLQRILAILPDSEQDGRELIWLHLEMGHRHEAYRVGLQLEEAVRHQLGSELEEETSRLIQQTKGKTQWQTP</sequence>
<evidence type="ECO:0000256" key="3">
    <source>
        <dbReference type="ARBA" id="ARBA00023125"/>
    </source>
</evidence>
<evidence type="ECO:0000313" key="7">
    <source>
        <dbReference type="EMBL" id="MFB5268629.1"/>
    </source>
</evidence>
<accession>A0ABV5AZ56</accession>
<dbReference type="RefSeq" id="WP_375356868.1">
    <property type="nucleotide sequence ID" value="NZ_JBHHMI010000018.1"/>
</dbReference>
<evidence type="ECO:0000256" key="5">
    <source>
        <dbReference type="PROSITE-ProRule" id="PRU00169"/>
    </source>
</evidence>
<dbReference type="InterPro" id="IPR001789">
    <property type="entry name" value="Sig_transdc_resp-reg_receiver"/>
</dbReference>
<evidence type="ECO:0000256" key="2">
    <source>
        <dbReference type="ARBA" id="ARBA00023015"/>
    </source>
</evidence>
<dbReference type="SUPFAM" id="SSF48452">
    <property type="entry name" value="TPR-like"/>
    <property type="match status" value="1"/>
</dbReference>
<evidence type="ECO:0000256" key="1">
    <source>
        <dbReference type="ARBA" id="ARBA00023012"/>
    </source>
</evidence>
<dbReference type="Proteomes" id="UP001580346">
    <property type="component" value="Unassembled WGS sequence"/>
</dbReference>
<dbReference type="InterPro" id="IPR011006">
    <property type="entry name" value="CheY-like_superfamily"/>
</dbReference>
<protein>
    <submittedName>
        <fullName evidence="7">Response regulator</fullName>
    </submittedName>
</protein>
<feature type="domain" description="Response regulatory" evidence="6">
    <location>
        <begin position="3"/>
        <end position="117"/>
    </location>
</feature>
<dbReference type="PANTHER" id="PTHR35807:SF2">
    <property type="entry name" value="TRANSCRIPTIONAL ACTIVATOR DOMAIN"/>
    <property type="match status" value="1"/>
</dbReference>
<dbReference type="SUPFAM" id="SSF46894">
    <property type="entry name" value="C-terminal effector domain of the bipartite response regulators"/>
    <property type="match status" value="1"/>
</dbReference>
<gene>
    <name evidence="7" type="ORF">ACE41H_17850</name>
</gene>
<dbReference type="EMBL" id="JBHHMI010000018">
    <property type="protein sequence ID" value="MFB5268629.1"/>
    <property type="molecule type" value="Genomic_DNA"/>
</dbReference>
<keyword evidence="2" id="KW-0805">Transcription regulation</keyword>
<dbReference type="InterPro" id="IPR005158">
    <property type="entry name" value="BTAD"/>
</dbReference>
<dbReference type="InterPro" id="IPR011990">
    <property type="entry name" value="TPR-like_helical_dom_sf"/>
</dbReference>
<dbReference type="Pfam" id="PF00072">
    <property type="entry name" value="Response_reg"/>
    <property type="match status" value="1"/>
</dbReference>
<feature type="modified residue" description="4-aspartylphosphate" evidence="5">
    <location>
        <position position="54"/>
    </location>
</feature>
<organism evidence="7 8">
    <name type="scientific">Paenibacillus enshidis</name>
    <dbReference type="NCBI Taxonomy" id="1458439"/>
    <lineage>
        <taxon>Bacteria</taxon>
        <taxon>Bacillati</taxon>
        <taxon>Bacillota</taxon>
        <taxon>Bacilli</taxon>
        <taxon>Bacillales</taxon>
        <taxon>Paenibacillaceae</taxon>
        <taxon>Paenibacillus</taxon>
    </lineage>
</organism>
<dbReference type="PANTHER" id="PTHR35807">
    <property type="entry name" value="TRANSCRIPTIONAL REGULATOR REDD-RELATED"/>
    <property type="match status" value="1"/>
</dbReference>
<keyword evidence="5" id="KW-0597">Phosphoprotein</keyword>
<dbReference type="Gene3D" id="1.25.40.10">
    <property type="entry name" value="Tetratricopeptide repeat domain"/>
    <property type="match status" value="1"/>
</dbReference>
<dbReference type="SMART" id="SM01043">
    <property type="entry name" value="BTAD"/>
    <property type="match status" value="1"/>
</dbReference>
<keyword evidence="1" id="KW-0902">Two-component regulatory system</keyword>